<dbReference type="AlphaFoldDB" id="A0A9P6DNP2"/>
<protein>
    <submittedName>
        <fullName evidence="1">Uncharacterized protein</fullName>
    </submittedName>
</protein>
<evidence type="ECO:0000313" key="2">
    <source>
        <dbReference type="Proteomes" id="UP000886523"/>
    </source>
</evidence>
<gene>
    <name evidence="1" type="ORF">BS47DRAFT_539475</name>
</gene>
<evidence type="ECO:0000313" key="1">
    <source>
        <dbReference type="EMBL" id="KAF9505403.1"/>
    </source>
</evidence>
<reference evidence="1" key="1">
    <citation type="journal article" date="2020" name="Nat. Commun.">
        <title>Large-scale genome sequencing of mycorrhizal fungi provides insights into the early evolution of symbiotic traits.</title>
        <authorList>
            <person name="Miyauchi S."/>
            <person name="Kiss E."/>
            <person name="Kuo A."/>
            <person name="Drula E."/>
            <person name="Kohler A."/>
            <person name="Sanchez-Garcia M."/>
            <person name="Morin E."/>
            <person name="Andreopoulos B."/>
            <person name="Barry K.W."/>
            <person name="Bonito G."/>
            <person name="Buee M."/>
            <person name="Carver A."/>
            <person name="Chen C."/>
            <person name="Cichocki N."/>
            <person name="Clum A."/>
            <person name="Culley D."/>
            <person name="Crous P.W."/>
            <person name="Fauchery L."/>
            <person name="Girlanda M."/>
            <person name="Hayes R.D."/>
            <person name="Keri Z."/>
            <person name="LaButti K."/>
            <person name="Lipzen A."/>
            <person name="Lombard V."/>
            <person name="Magnuson J."/>
            <person name="Maillard F."/>
            <person name="Murat C."/>
            <person name="Nolan M."/>
            <person name="Ohm R.A."/>
            <person name="Pangilinan J."/>
            <person name="Pereira M.F."/>
            <person name="Perotto S."/>
            <person name="Peter M."/>
            <person name="Pfister S."/>
            <person name="Riley R."/>
            <person name="Sitrit Y."/>
            <person name="Stielow J.B."/>
            <person name="Szollosi G."/>
            <person name="Zifcakova L."/>
            <person name="Stursova M."/>
            <person name="Spatafora J.W."/>
            <person name="Tedersoo L."/>
            <person name="Vaario L.M."/>
            <person name="Yamada A."/>
            <person name="Yan M."/>
            <person name="Wang P."/>
            <person name="Xu J."/>
            <person name="Bruns T."/>
            <person name="Baldrian P."/>
            <person name="Vilgalys R."/>
            <person name="Dunand C."/>
            <person name="Henrissat B."/>
            <person name="Grigoriev I.V."/>
            <person name="Hibbett D."/>
            <person name="Nagy L.G."/>
            <person name="Martin F.M."/>
        </authorList>
    </citation>
    <scope>NUCLEOTIDE SEQUENCE</scope>
    <source>
        <strain evidence="1">UP504</strain>
    </source>
</reference>
<accession>A0A9P6DNP2</accession>
<dbReference type="EMBL" id="MU129155">
    <property type="protein sequence ID" value="KAF9505403.1"/>
    <property type="molecule type" value="Genomic_DNA"/>
</dbReference>
<keyword evidence="2" id="KW-1185">Reference proteome</keyword>
<name>A0A9P6DNP2_9AGAM</name>
<proteinExistence type="predicted"/>
<organism evidence="1 2">
    <name type="scientific">Hydnum rufescens UP504</name>
    <dbReference type="NCBI Taxonomy" id="1448309"/>
    <lineage>
        <taxon>Eukaryota</taxon>
        <taxon>Fungi</taxon>
        <taxon>Dikarya</taxon>
        <taxon>Basidiomycota</taxon>
        <taxon>Agaricomycotina</taxon>
        <taxon>Agaricomycetes</taxon>
        <taxon>Cantharellales</taxon>
        <taxon>Hydnaceae</taxon>
        <taxon>Hydnum</taxon>
    </lineage>
</organism>
<dbReference type="Proteomes" id="UP000886523">
    <property type="component" value="Unassembled WGS sequence"/>
</dbReference>
<sequence length="183" mass="20564">MIDVNVLAHYRRRTLVTAFKHLPPLTKLGVLLSVLLSEFPYLSLHSDDTYFYCLAIYENLVELGEGEYIAHGAPPQFAQEARERVKMHMQTLPEAPDLTDRVVRLDSSAFAIGGYSSVWRGRLPFATPDDPNGSLRVAIKVLRASHTKGLTGERERKLFKVVLSHNCAMDVLFIIGHSVCIEK</sequence>
<comment type="caution">
    <text evidence="1">The sequence shown here is derived from an EMBL/GenBank/DDBJ whole genome shotgun (WGS) entry which is preliminary data.</text>
</comment>